<keyword evidence="1" id="KW-0812">Transmembrane</keyword>
<evidence type="ECO:0008006" key="4">
    <source>
        <dbReference type="Google" id="ProtNLM"/>
    </source>
</evidence>
<organism evidence="2 3">
    <name type="scientific">Flavobacterium phragmitis</name>
    <dbReference type="NCBI Taxonomy" id="739143"/>
    <lineage>
        <taxon>Bacteria</taxon>
        <taxon>Pseudomonadati</taxon>
        <taxon>Bacteroidota</taxon>
        <taxon>Flavobacteriia</taxon>
        <taxon>Flavobacteriales</taxon>
        <taxon>Flavobacteriaceae</taxon>
        <taxon>Flavobacterium</taxon>
    </lineage>
</organism>
<evidence type="ECO:0000256" key="1">
    <source>
        <dbReference type="SAM" id="Phobius"/>
    </source>
</evidence>
<feature type="transmembrane region" description="Helical" evidence="1">
    <location>
        <begin position="94"/>
        <end position="113"/>
    </location>
</feature>
<accession>A0A1I1U7W1</accession>
<feature type="transmembrane region" description="Helical" evidence="1">
    <location>
        <begin position="69"/>
        <end position="88"/>
    </location>
</feature>
<reference evidence="3" key="1">
    <citation type="submission" date="2016-10" db="EMBL/GenBank/DDBJ databases">
        <authorList>
            <person name="Varghese N."/>
            <person name="Submissions S."/>
        </authorList>
    </citation>
    <scope>NUCLEOTIDE SEQUENCE [LARGE SCALE GENOMIC DNA]</scope>
    <source>
        <strain evidence="3">CGMCC 1.10370</strain>
    </source>
</reference>
<sequence length="118" mass="13152">MIKNIISLILLLVSVGLSFKHGWDSFNVKNHQESLKMMAELGIKPTFVPAMGIAMLLIGTLLLFPKTFLLGNILNAISIVIIMALAINAGNFKIAFMEIPFLLLPLVLIWLKYPFLKN</sequence>
<name>A0A1I1U7W1_9FLAO</name>
<dbReference type="RefSeq" id="WP_091496278.1">
    <property type="nucleotide sequence ID" value="NZ_FOMH01000010.1"/>
</dbReference>
<protein>
    <recommendedName>
        <fullName evidence="4">DoxX-like family protein</fullName>
    </recommendedName>
</protein>
<keyword evidence="3" id="KW-1185">Reference proteome</keyword>
<dbReference type="AlphaFoldDB" id="A0A1I1U7W1"/>
<evidence type="ECO:0000313" key="3">
    <source>
        <dbReference type="Proteomes" id="UP000199672"/>
    </source>
</evidence>
<keyword evidence="1" id="KW-1133">Transmembrane helix</keyword>
<dbReference type="EMBL" id="FOMH01000010">
    <property type="protein sequence ID" value="SFD66961.1"/>
    <property type="molecule type" value="Genomic_DNA"/>
</dbReference>
<dbReference type="Proteomes" id="UP000199672">
    <property type="component" value="Unassembled WGS sequence"/>
</dbReference>
<gene>
    <name evidence="2" type="ORF">SAMN05216297_110244</name>
</gene>
<dbReference type="OrthoDB" id="826196at2"/>
<feature type="transmembrane region" description="Helical" evidence="1">
    <location>
        <begin position="46"/>
        <end position="64"/>
    </location>
</feature>
<proteinExistence type="predicted"/>
<evidence type="ECO:0000313" key="2">
    <source>
        <dbReference type="EMBL" id="SFD66961.1"/>
    </source>
</evidence>
<keyword evidence="1" id="KW-0472">Membrane</keyword>
<dbReference type="STRING" id="739143.SAMN05216297_110244"/>